<accession>A0A379AU43</accession>
<proteinExistence type="predicted"/>
<dbReference type="Proteomes" id="UP000255098">
    <property type="component" value="Unassembled WGS sequence"/>
</dbReference>
<dbReference type="GeneID" id="300134101"/>
<dbReference type="RefSeq" id="WP_115249973.1">
    <property type="nucleotide sequence ID" value="NZ_UGSP01000001.1"/>
</dbReference>
<organism evidence="1 2">
    <name type="scientific">Avibacterium avium</name>
    <name type="common">Pasteurella avium</name>
    <dbReference type="NCBI Taxonomy" id="751"/>
    <lineage>
        <taxon>Bacteria</taxon>
        <taxon>Pseudomonadati</taxon>
        <taxon>Pseudomonadota</taxon>
        <taxon>Gammaproteobacteria</taxon>
        <taxon>Pasteurellales</taxon>
        <taxon>Pasteurellaceae</taxon>
        <taxon>Avibacterium</taxon>
    </lineage>
</organism>
<dbReference type="AlphaFoldDB" id="A0A379AU43"/>
<name>A0A379AU43_AVIAV</name>
<protein>
    <recommendedName>
        <fullName evidence="3">HEPN AbiU2-like domain-containing protein</fullName>
    </recommendedName>
</protein>
<reference evidence="1 2" key="1">
    <citation type="submission" date="2018-06" db="EMBL/GenBank/DDBJ databases">
        <authorList>
            <consortium name="Pathogen Informatics"/>
            <person name="Doyle S."/>
        </authorList>
    </citation>
    <scope>NUCLEOTIDE SEQUENCE [LARGE SCALE GENOMIC DNA]</scope>
    <source>
        <strain evidence="2">NCTC 11297</strain>
    </source>
</reference>
<evidence type="ECO:0008006" key="3">
    <source>
        <dbReference type="Google" id="ProtNLM"/>
    </source>
</evidence>
<evidence type="ECO:0000313" key="1">
    <source>
        <dbReference type="EMBL" id="SUB24851.1"/>
    </source>
</evidence>
<dbReference type="EMBL" id="UGSP01000001">
    <property type="protein sequence ID" value="SUB24851.1"/>
    <property type="molecule type" value="Genomic_DNA"/>
</dbReference>
<evidence type="ECO:0000313" key="2">
    <source>
        <dbReference type="Proteomes" id="UP000255098"/>
    </source>
</evidence>
<sequence>MNKEIKSYIDVIGYNLKQADAAFRIYCALLKIRSTKSKIKWFNQTPYTFHHLTNITLYDSINTMYKITESEKQISFKKLRTYLDLDKNNENLIKINKIRVSIRKTLGKVQHIRVKLTAHLDEQAKNPSILLNEIERNEIRVLLDRLLELINIYKSIYSPESPDIFYDDKIDDELLRLFICLKQDKSYNYYEKLKKRLPYRNILSLLYKEIERQSSDNQYISEESTKIKKCGKKIINFFTALWP</sequence>
<keyword evidence="2" id="KW-1185">Reference proteome</keyword>
<gene>
    <name evidence="1" type="ORF">NCTC11297_01915</name>
</gene>